<accession>A0A090W826</accession>
<dbReference type="HAMAP" id="MF_00114">
    <property type="entry name" value="DeoC_type1"/>
    <property type="match status" value="1"/>
</dbReference>
<dbReference type="FunFam" id="3.20.20.70:FF:000044">
    <property type="entry name" value="Deoxyribose-phosphate aldolase"/>
    <property type="match status" value="1"/>
</dbReference>
<dbReference type="EC" id="4.1.2.4" evidence="7"/>
<comment type="function">
    <text evidence="6 7">Catalyzes a reversible aldol reaction between acetaldehyde and D-glyceraldehyde 3-phosphate to generate 2-deoxy-D-ribose 5-phosphate.</text>
</comment>
<dbReference type="CDD" id="cd00959">
    <property type="entry name" value="DeoC"/>
    <property type="match status" value="1"/>
</dbReference>
<keyword evidence="4 7" id="KW-0704">Schiff base</keyword>
<dbReference type="GO" id="GO:0009264">
    <property type="term" value="P:deoxyribonucleotide catabolic process"/>
    <property type="evidence" value="ECO:0007669"/>
    <property type="project" value="UniProtKB-UniRule"/>
</dbReference>
<dbReference type="NCBIfam" id="TIGR00126">
    <property type="entry name" value="deoC"/>
    <property type="match status" value="1"/>
</dbReference>
<evidence type="ECO:0000313" key="8">
    <source>
        <dbReference type="EMBL" id="GAL63687.1"/>
    </source>
</evidence>
<reference evidence="8 10" key="1">
    <citation type="journal article" date="2014" name="Genome Announc.">
        <title>Draft Genome Sequences of Marine Flavobacterium Algibacter lectus Strains SS8 and NR4.</title>
        <authorList>
            <person name="Takatani N."/>
            <person name="Nakanishi M."/>
            <person name="Meirelles P."/>
            <person name="Mino S."/>
            <person name="Suda W."/>
            <person name="Oshima K."/>
            <person name="Hattori M."/>
            <person name="Ohkuma M."/>
            <person name="Hosokawa M."/>
            <person name="Miyashita K."/>
            <person name="Thompson F.L."/>
            <person name="Niwa A."/>
            <person name="Sawabe T."/>
            <person name="Sawabe T."/>
        </authorList>
    </citation>
    <scope>NUCLEOTIDE SEQUENCE [LARGE SCALE GENOMIC DNA]</scope>
    <source>
        <strain evidence="8 10">JCM 19300</strain>
    </source>
</reference>
<comment type="pathway">
    <text evidence="7">Carbohydrate degradation; 2-deoxy-D-ribose 1-phosphate degradation; D-glyceraldehyde 3-phosphate and acetaldehyde from 2-deoxy-alpha-D-ribose 1-phosphate: step 2/2.</text>
</comment>
<organism evidence="8 10">
    <name type="scientific">Algibacter lectus</name>
    <dbReference type="NCBI Taxonomy" id="221126"/>
    <lineage>
        <taxon>Bacteria</taxon>
        <taxon>Pseudomonadati</taxon>
        <taxon>Bacteroidota</taxon>
        <taxon>Flavobacteriia</taxon>
        <taxon>Flavobacteriales</taxon>
        <taxon>Flavobacteriaceae</taxon>
        <taxon>Algibacter</taxon>
    </lineage>
</organism>
<protein>
    <recommendedName>
        <fullName evidence="7">Deoxyribose-phosphate aldolase</fullName>
        <shortName evidence="7">DERA</shortName>
        <ecNumber evidence="7">4.1.2.4</ecNumber>
    </recommendedName>
    <alternativeName>
        <fullName evidence="7">2-deoxy-D-ribose 5-phosphate aldolase</fullName>
    </alternativeName>
    <alternativeName>
        <fullName evidence="7">Phosphodeoxyriboaldolase</fullName>
        <shortName evidence="7">Deoxyriboaldolase</shortName>
    </alternativeName>
</protein>
<reference evidence="9 11" key="2">
    <citation type="submission" date="2019-03" db="EMBL/GenBank/DDBJ databases">
        <title>Genomic Encyclopedia of Type Strains, Phase III (KMG-III): the genomes of soil and plant-associated and newly described type strains.</title>
        <authorList>
            <person name="Whitman W."/>
        </authorList>
    </citation>
    <scope>NUCLEOTIDE SEQUENCE [LARGE SCALE GENOMIC DNA]</scope>
    <source>
        <strain evidence="9 11">CECT 8301</strain>
    </source>
</reference>
<gene>
    <name evidence="7" type="primary">deoC</name>
    <name evidence="9" type="ORF">DFQ06_0943</name>
    <name evidence="8" type="ORF">JCM19300_2723</name>
</gene>
<dbReference type="RefSeq" id="WP_042505502.1">
    <property type="nucleotide sequence ID" value="NZ_BBNQ01000013.1"/>
</dbReference>
<dbReference type="GO" id="GO:0016052">
    <property type="term" value="P:carbohydrate catabolic process"/>
    <property type="evidence" value="ECO:0007669"/>
    <property type="project" value="TreeGrafter"/>
</dbReference>
<feature type="active site" description="Proton donor/acceptor" evidence="7">
    <location>
        <position position="89"/>
    </location>
</feature>
<comment type="caution">
    <text evidence="8">The sequence shown here is derived from an EMBL/GenBank/DDBJ whole genome shotgun (WGS) entry which is preliminary data.</text>
</comment>
<keyword evidence="11" id="KW-1185">Reference proteome</keyword>
<dbReference type="InterPro" id="IPR011343">
    <property type="entry name" value="DeoC"/>
</dbReference>
<dbReference type="AlphaFoldDB" id="A0A090W826"/>
<evidence type="ECO:0000256" key="7">
    <source>
        <dbReference type="HAMAP-Rule" id="MF_00114"/>
    </source>
</evidence>
<dbReference type="PIRSF" id="PIRSF001357">
    <property type="entry name" value="DeoC"/>
    <property type="match status" value="1"/>
</dbReference>
<evidence type="ECO:0000256" key="4">
    <source>
        <dbReference type="ARBA" id="ARBA00023270"/>
    </source>
</evidence>
<comment type="catalytic activity">
    <reaction evidence="5 7">
        <text>2-deoxy-D-ribose 5-phosphate = D-glyceraldehyde 3-phosphate + acetaldehyde</text>
        <dbReference type="Rhea" id="RHEA:12821"/>
        <dbReference type="ChEBI" id="CHEBI:15343"/>
        <dbReference type="ChEBI" id="CHEBI:59776"/>
        <dbReference type="ChEBI" id="CHEBI:62877"/>
        <dbReference type="EC" id="4.1.2.4"/>
    </reaction>
</comment>
<dbReference type="GO" id="GO:0006018">
    <property type="term" value="P:2-deoxyribose 1-phosphate catabolic process"/>
    <property type="evidence" value="ECO:0007669"/>
    <property type="project" value="UniProtKB-UniRule"/>
</dbReference>
<proteinExistence type="inferred from homology"/>
<dbReference type="Pfam" id="PF01791">
    <property type="entry name" value="DeoC"/>
    <property type="match status" value="1"/>
</dbReference>
<evidence type="ECO:0000256" key="5">
    <source>
        <dbReference type="ARBA" id="ARBA00048791"/>
    </source>
</evidence>
<dbReference type="OrthoDB" id="9778711at2"/>
<dbReference type="SMART" id="SM01133">
    <property type="entry name" value="DeoC"/>
    <property type="match status" value="1"/>
</dbReference>
<dbReference type="UniPathway" id="UPA00002">
    <property type="reaction ID" value="UER00468"/>
</dbReference>
<name>A0A090W826_9FLAO</name>
<dbReference type="InterPro" id="IPR002915">
    <property type="entry name" value="DeoC/FbaB/LacD_aldolase"/>
</dbReference>
<comment type="caution">
    <text evidence="7">Lacks conserved residue(s) required for the propagation of feature annotation.</text>
</comment>
<dbReference type="InterPro" id="IPR013785">
    <property type="entry name" value="Aldolase_TIM"/>
</dbReference>
<evidence type="ECO:0000313" key="10">
    <source>
        <dbReference type="Proteomes" id="UP000029644"/>
    </source>
</evidence>
<comment type="similarity">
    <text evidence="1 7">Belongs to the DeoC/FbaB aldolase family. DeoC type 1 subfamily.</text>
</comment>
<keyword evidence="3 7" id="KW-0456">Lyase</keyword>
<dbReference type="Gene3D" id="3.20.20.70">
    <property type="entry name" value="Aldolase class I"/>
    <property type="match status" value="1"/>
</dbReference>
<evidence type="ECO:0000256" key="1">
    <source>
        <dbReference type="ARBA" id="ARBA00010936"/>
    </source>
</evidence>
<evidence type="ECO:0000256" key="6">
    <source>
        <dbReference type="ARBA" id="ARBA00056337"/>
    </source>
</evidence>
<accession>A0A4R8MF60</accession>
<dbReference type="SUPFAM" id="SSF51569">
    <property type="entry name" value="Aldolase"/>
    <property type="match status" value="1"/>
</dbReference>
<evidence type="ECO:0000256" key="3">
    <source>
        <dbReference type="ARBA" id="ARBA00023239"/>
    </source>
</evidence>
<dbReference type="GO" id="GO:0005737">
    <property type="term" value="C:cytoplasm"/>
    <property type="evidence" value="ECO:0007669"/>
    <property type="project" value="UniProtKB-SubCell"/>
</dbReference>
<dbReference type="Proteomes" id="UP000029644">
    <property type="component" value="Unassembled WGS sequence"/>
</dbReference>
<evidence type="ECO:0000256" key="2">
    <source>
        <dbReference type="ARBA" id="ARBA00022490"/>
    </source>
</evidence>
<dbReference type="PANTHER" id="PTHR10889:SF1">
    <property type="entry name" value="DEOXYRIBOSE-PHOSPHATE ALDOLASE"/>
    <property type="match status" value="1"/>
</dbReference>
<dbReference type="Proteomes" id="UP000294824">
    <property type="component" value="Unassembled WGS sequence"/>
</dbReference>
<dbReference type="InterPro" id="IPR028581">
    <property type="entry name" value="DeoC_typeI"/>
</dbReference>
<dbReference type="GO" id="GO:0004139">
    <property type="term" value="F:deoxyribose-phosphate aldolase activity"/>
    <property type="evidence" value="ECO:0007669"/>
    <property type="project" value="UniProtKB-UniRule"/>
</dbReference>
<dbReference type="PANTHER" id="PTHR10889">
    <property type="entry name" value="DEOXYRIBOSE-PHOSPHATE ALDOLASE"/>
    <property type="match status" value="1"/>
</dbReference>
<feature type="active site" description="Proton donor/acceptor" evidence="7">
    <location>
        <position position="180"/>
    </location>
</feature>
<evidence type="ECO:0000313" key="9">
    <source>
        <dbReference type="EMBL" id="TDY64044.1"/>
    </source>
</evidence>
<keyword evidence="2 7" id="KW-0963">Cytoplasm</keyword>
<dbReference type="EMBL" id="SORL01000007">
    <property type="protein sequence ID" value="TDY64044.1"/>
    <property type="molecule type" value="Genomic_DNA"/>
</dbReference>
<evidence type="ECO:0000313" key="11">
    <source>
        <dbReference type="Proteomes" id="UP000294824"/>
    </source>
</evidence>
<dbReference type="EMBL" id="BBNQ01000013">
    <property type="protein sequence ID" value="GAL63687.1"/>
    <property type="molecule type" value="Genomic_DNA"/>
</dbReference>
<sequence length="218" mass="23229">MIISEYIDYTLLSPTTTEAEIIALCQEARKSNLNSICINSCYVALATELLIGTDVKICSTVGFPAGSASTATKIFEATNAIKEGASEIDMVINLGLLKSKNYVSVMKDISAVKTAISNIPLKVIIEISELNKNEIVKASQICSDANADFITTSTGFSKGGATFTAVKIIKKTVRDTIKIKASGGITNLEMSQKFIDIGVSRIGASPNLKLRKALLKLA</sequence>
<comment type="subcellular location">
    <subcellularLocation>
        <location evidence="7">Cytoplasm</location>
    </subcellularLocation>
</comment>